<dbReference type="PANTHER" id="PTHR42932:SF1">
    <property type="entry name" value="GENERAL STRESS PROTEIN 20U"/>
    <property type="match status" value="1"/>
</dbReference>
<dbReference type="Proteomes" id="UP000287527">
    <property type="component" value="Unassembled WGS sequence"/>
</dbReference>
<dbReference type="GO" id="GO:0016722">
    <property type="term" value="F:oxidoreductase activity, acting on metal ions"/>
    <property type="evidence" value="ECO:0007669"/>
    <property type="project" value="InterPro"/>
</dbReference>
<feature type="domain" description="Ferritin/DPS" evidence="3">
    <location>
        <begin position="25"/>
        <end position="161"/>
    </location>
</feature>
<dbReference type="OrthoDB" id="9797023at2"/>
<dbReference type="Pfam" id="PF00210">
    <property type="entry name" value="Ferritin"/>
    <property type="match status" value="1"/>
</dbReference>
<sequence>MRTKKQENATNVLGLPVKESEVIAAELNILLSNFQVYYQNLRGIHWNIRGKRFFDLHVKFEELYNDAQLKIDMIAERVLTLGGTPLHTLEDYIANNRLEVGKNISKDTEAVQLIMTSIADLLKIERIILDESDKISDEGTNSMMSDFIKEQEKTMWMMKAWSEEEI</sequence>
<reference evidence="4 5" key="1">
    <citation type="submission" date="2019-01" db="EMBL/GenBank/DDBJ databases">
        <title>Flavobacterium sp. nov.,isolated from freshwater.</title>
        <authorList>
            <person name="Zhang R."/>
            <person name="Du Z.-J."/>
        </authorList>
    </citation>
    <scope>NUCLEOTIDE SEQUENCE [LARGE SCALE GENOMIC DNA]</scope>
    <source>
        <strain evidence="4 5">1E403</strain>
    </source>
</reference>
<evidence type="ECO:0000313" key="4">
    <source>
        <dbReference type="EMBL" id="RWW92205.1"/>
    </source>
</evidence>
<dbReference type="PRINTS" id="PR01346">
    <property type="entry name" value="HELNAPAPROT"/>
</dbReference>
<dbReference type="CDD" id="cd01043">
    <property type="entry name" value="DPS"/>
    <property type="match status" value="1"/>
</dbReference>
<dbReference type="AlphaFoldDB" id="A0A444GMD9"/>
<evidence type="ECO:0000256" key="2">
    <source>
        <dbReference type="RuleBase" id="RU003875"/>
    </source>
</evidence>
<dbReference type="InterPro" id="IPR009078">
    <property type="entry name" value="Ferritin-like_SF"/>
</dbReference>
<evidence type="ECO:0000259" key="3">
    <source>
        <dbReference type="Pfam" id="PF00210"/>
    </source>
</evidence>
<dbReference type="InterPro" id="IPR002177">
    <property type="entry name" value="DPS_DNA-bd"/>
</dbReference>
<dbReference type="PROSITE" id="PS00818">
    <property type="entry name" value="DPS_1"/>
    <property type="match status" value="1"/>
</dbReference>
<dbReference type="InterPro" id="IPR023188">
    <property type="entry name" value="DPS_DNA-bd_CS"/>
</dbReference>
<dbReference type="GO" id="GO:0008199">
    <property type="term" value="F:ferric iron binding"/>
    <property type="evidence" value="ECO:0007669"/>
    <property type="project" value="InterPro"/>
</dbReference>
<proteinExistence type="inferred from homology"/>
<comment type="caution">
    <text evidence="4">The sequence shown here is derived from an EMBL/GenBank/DDBJ whole genome shotgun (WGS) entry which is preliminary data.</text>
</comment>
<protein>
    <submittedName>
        <fullName evidence="4">DNA starvation/stationary phase protection protein</fullName>
    </submittedName>
</protein>
<dbReference type="EMBL" id="SBII01000013">
    <property type="protein sequence ID" value="RWW92205.1"/>
    <property type="molecule type" value="Genomic_DNA"/>
</dbReference>
<gene>
    <name evidence="4" type="ORF">EPI11_16405</name>
</gene>
<dbReference type="PANTHER" id="PTHR42932">
    <property type="entry name" value="GENERAL STRESS PROTEIN 20U"/>
    <property type="match status" value="1"/>
</dbReference>
<dbReference type="InterPro" id="IPR012347">
    <property type="entry name" value="Ferritin-like"/>
</dbReference>
<dbReference type="Gene3D" id="1.20.1260.10">
    <property type="match status" value="1"/>
</dbReference>
<dbReference type="RefSeq" id="WP_128391069.1">
    <property type="nucleotide sequence ID" value="NZ_SBII01000013.1"/>
</dbReference>
<accession>A0A444GMD9</accession>
<dbReference type="InterPro" id="IPR008331">
    <property type="entry name" value="Ferritin_DPS_dom"/>
</dbReference>
<name>A0A444GMD9_9FLAO</name>
<dbReference type="PROSITE" id="PS00819">
    <property type="entry name" value="DPS_2"/>
    <property type="match status" value="1"/>
</dbReference>
<dbReference type="SUPFAM" id="SSF47240">
    <property type="entry name" value="Ferritin-like"/>
    <property type="match status" value="1"/>
</dbReference>
<dbReference type="PIRSF" id="PIRSF005900">
    <property type="entry name" value="Dps"/>
    <property type="match status" value="1"/>
</dbReference>
<comment type="similarity">
    <text evidence="1 2">Belongs to the Dps family.</text>
</comment>
<evidence type="ECO:0000313" key="5">
    <source>
        <dbReference type="Proteomes" id="UP000287527"/>
    </source>
</evidence>
<keyword evidence="5" id="KW-1185">Reference proteome</keyword>
<organism evidence="4 5">
    <name type="scientific">Flavobacterium cerinum</name>
    <dbReference type="NCBI Taxonomy" id="2502784"/>
    <lineage>
        <taxon>Bacteria</taxon>
        <taxon>Pseudomonadati</taxon>
        <taxon>Bacteroidota</taxon>
        <taxon>Flavobacteriia</taxon>
        <taxon>Flavobacteriales</taxon>
        <taxon>Flavobacteriaceae</taxon>
        <taxon>Flavobacterium</taxon>
    </lineage>
</organism>
<evidence type="ECO:0000256" key="1">
    <source>
        <dbReference type="ARBA" id="ARBA00009497"/>
    </source>
</evidence>